<keyword evidence="1" id="KW-0812">Transmembrane</keyword>
<evidence type="ECO:0008006" key="4">
    <source>
        <dbReference type="Google" id="ProtNLM"/>
    </source>
</evidence>
<feature type="transmembrane region" description="Helical" evidence="1">
    <location>
        <begin position="120"/>
        <end position="140"/>
    </location>
</feature>
<name>A0A5R9IDC6_9GAMM</name>
<evidence type="ECO:0000256" key="1">
    <source>
        <dbReference type="SAM" id="Phobius"/>
    </source>
</evidence>
<dbReference type="AlphaFoldDB" id="A0A5R9IDC6"/>
<dbReference type="RefSeq" id="WP_138320689.1">
    <property type="nucleotide sequence ID" value="NZ_VCBC01000015.1"/>
</dbReference>
<sequence length="152" mass="17349">MNVKSFLKDRFFVLLVLIIVATSLGIVRTMNSKVESYSGKISYLSCKQTRKSETKFNFSIQLEDSKTFTNTLETSCNVIDSLSVGEQVSIDVYGSWLQQINYNGQRIFSFNKTERARKDIFAFMVIALLLSIGGLIFKVYSRVKNLKKIELC</sequence>
<keyword evidence="1" id="KW-1133">Transmembrane helix</keyword>
<accession>A0A5R9IDC6</accession>
<evidence type="ECO:0000313" key="2">
    <source>
        <dbReference type="EMBL" id="TLU61595.1"/>
    </source>
</evidence>
<organism evidence="2 3">
    <name type="scientific">Thalassotalea litorea</name>
    <dbReference type="NCBI Taxonomy" id="2020715"/>
    <lineage>
        <taxon>Bacteria</taxon>
        <taxon>Pseudomonadati</taxon>
        <taxon>Pseudomonadota</taxon>
        <taxon>Gammaproteobacteria</taxon>
        <taxon>Alteromonadales</taxon>
        <taxon>Colwelliaceae</taxon>
        <taxon>Thalassotalea</taxon>
    </lineage>
</organism>
<gene>
    <name evidence="2" type="ORF">FE810_13840</name>
</gene>
<feature type="transmembrane region" description="Helical" evidence="1">
    <location>
        <begin position="12"/>
        <end position="30"/>
    </location>
</feature>
<evidence type="ECO:0000313" key="3">
    <source>
        <dbReference type="Proteomes" id="UP000307790"/>
    </source>
</evidence>
<reference evidence="2 3" key="1">
    <citation type="submission" date="2019-05" db="EMBL/GenBank/DDBJ databases">
        <title>Genome sequences of Thalassotalea litorea 1K03283.</title>
        <authorList>
            <person name="Zhang D."/>
        </authorList>
    </citation>
    <scope>NUCLEOTIDE SEQUENCE [LARGE SCALE GENOMIC DNA]</scope>
    <source>
        <strain evidence="2 3">MCCC 1K03283</strain>
    </source>
</reference>
<dbReference type="Proteomes" id="UP000307790">
    <property type="component" value="Unassembled WGS sequence"/>
</dbReference>
<proteinExistence type="predicted"/>
<comment type="caution">
    <text evidence="2">The sequence shown here is derived from an EMBL/GenBank/DDBJ whole genome shotgun (WGS) entry which is preliminary data.</text>
</comment>
<keyword evidence="1" id="KW-0472">Membrane</keyword>
<dbReference type="EMBL" id="VCBC01000015">
    <property type="protein sequence ID" value="TLU61595.1"/>
    <property type="molecule type" value="Genomic_DNA"/>
</dbReference>
<protein>
    <recommendedName>
        <fullName evidence="4">DUF3592 domain-containing protein</fullName>
    </recommendedName>
</protein>
<dbReference type="OrthoDB" id="9973700at2"/>
<keyword evidence="3" id="KW-1185">Reference proteome</keyword>